<evidence type="ECO:0000256" key="1">
    <source>
        <dbReference type="SAM" id="MobiDB-lite"/>
    </source>
</evidence>
<evidence type="ECO:0000313" key="2">
    <source>
        <dbReference type="EMBL" id="OMO84956.1"/>
    </source>
</evidence>
<dbReference type="Proteomes" id="UP000188268">
    <property type="component" value="Unassembled WGS sequence"/>
</dbReference>
<gene>
    <name evidence="2" type="ORF">CCACVL1_10512</name>
</gene>
<dbReference type="Gramene" id="OMO84956">
    <property type="protein sequence ID" value="OMO84956"/>
    <property type="gene ID" value="CCACVL1_10512"/>
</dbReference>
<name>A0A1R3IQW3_COCAP</name>
<dbReference type="EMBL" id="AWWV01009655">
    <property type="protein sequence ID" value="OMO84956.1"/>
    <property type="molecule type" value="Genomic_DNA"/>
</dbReference>
<feature type="region of interest" description="Disordered" evidence="1">
    <location>
        <begin position="1"/>
        <end position="28"/>
    </location>
</feature>
<evidence type="ECO:0000313" key="3">
    <source>
        <dbReference type="Proteomes" id="UP000188268"/>
    </source>
</evidence>
<comment type="caution">
    <text evidence="2">The sequence shown here is derived from an EMBL/GenBank/DDBJ whole genome shotgun (WGS) entry which is preliminary data.</text>
</comment>
<protein>
    <submittedName>
        <fullName evidence="2">Uncharacterized protein</fullName>
    </submittedName>
</protein>
<accession>A0A1R3IQW3</accession>
<dbReference type="AlphaFoldDB" id="A0A1R3IQW3"/>
<proteinExistence type="predicted"/>
<sequence length="28" mass="3218">MEGIRREAEQRAKQRLEDGELEKGMASV</sequence>
<organism evidence="2 3">
    <name type="scientific">Corchorus capsularis</name>
    <name type="common">Jute</name>
    <dbReference type="NCBI Taxonomy" id="210143"/>
    <lineage>
        <taxon>Eukaryota</taxon>
        <taxon>Viridiplantae</taxon>
        <taxon>Streptophyta</taxon>
        <taxon>Embryophyta</taxon>
        <taxon>Tracheophyta</taxon>
        <taxon>Spermatophyta</taxon>
        <taxon>Magnoliopsida</taxon>
        <taxon>eudicotyledons</taxon>
        <taxon>Gunneridae</taxon>
        <taxon>Pentapetalae</taxon>
        <taxon>rosids</taxon>
        <taxon>malvids</taxon>
        <taxon>Malvales</taxon>
        <taxon>Malvaceae</taxon>
        <taxon>Grewioideae</taxon>
        <taxon>Apeibeae</taxon>
        <taxon>Corchorus</taxon>
    </lineage>
</organism>
<reference evidence="2 3" key="1">
    <citation type="submission" date="2013-09" db="EMBL/GenBank/DDBJ databases">
        <title>Corchorus capsularis genome sequencing.</title>
        <authorList>
            <person name="Alam M."/>
            <person name="Haque M.S."/>
            <person name="Islam M.S."/>
            <person name="Emdad E.M."/>
            <person name="Islam M.M."/>
            <person name="Ahmed B."/>
            <person name="Halim A."/>
            <person name="Hossen Q.M.M."/>
            <person name="Hossain M.Z."/>
            <person name="Ahmed R."/>
            <person name="Khan M.M."/>
            <person name="Islam R."/>
            <person name="Rashid M.M."/>
            <person name="Khan S.A."/>
            <person name="Rahman M.S."/>
            <person name="Alam M."/>
        </authorList>
    </citation>
    <scope>NUCLEOTIDE SEQUENCE [LARGE SCALE GENOMIC DNA]</scope>
    <source>
        <strain evidence="3">cv. CVL-1</strain>
        <tissue evidence="2">Whole seedling</tissue>
    </source>
</reference>
<keyword evidence="3" id="KW-1185">Reference proteome</keyword>